<dbReference type="AlphaFoldDB" id="S0FEW5"/>
<dbReference type="HOGENOM" id="CLU_067502_0_0_10"/>
<name>S0FEW5_9BACT</name>
<accession>S0FEW5</accession>
<organism evidence="1 2">
    <name type="scientific">Phocaeicola coprophilus DSM 18228 = JCM 13818</name>
    <dbReference type="NCBI Taxonomy" id="547042"/>
    <lineage>
        <taxon>Bacteria</taxon>
        <taxon>Pseudomonadati</taxon>
        <taxon>Bacteroidota</taxon>
        <taxon>Bacteroidia</taxon>
        <taxon>Bacteroidales</taxon>
        <taxon>Bacteroidaceae</taxon>
        <taxon>Phocaeicola</taxon>
    </lineage>
</organism>
<dbReference type="RefSeq" id="WP_008145643.1">
    <property type="nucleotide sequence ID" value="NZ_EQ973687.1"/>
</dbReference>
<evidence type="ECO:0000313" key="1">
    <source>
        <dbReference type="EMBL" id="EEF78361.1"/>
    </source>
</evidence>
<comment type="caution">
    <text evidence="1">The sequence shown here is derived from an EMBL/GenBank/DDBJ whole genome shotgun (WGS) entry which is preliminary data.</text>
</comment>
<dbReference type="EMBL" id="ACBW01000272">
    <property type="protein sequence ID" value="EEF78361.1"/>
    <property type="molecule type" value="Genomic_DNA"/>
</dbReference>
<dbReference type="InterPro" id="IPR012337">
    <property type="entry name" value="RNaseH-like_sf"/>
</dbReference>
<feature type="non-terminal residue" evidence="1">
    <location>
        <position position="280"/>
    </location>
</feature>
<dbReference type="SUPFAM" id="SSF53098">
    <property type="entry name" value="Ribonuclease H-like"/>
    <property type="match status" value="1"/>
</dbReference>
<dbReference type="eggNOG" id="COG3385">
    <property type="taxonomic scope" value="Bacteria"/>
</dbReference>
<reference evidence="1 2" key="1">
    <citation type="submission" date="2008-12" db="EMBL/GenBank/DDBJ databases">
        <authorList>
            <person name="Fulton L."/>
            <person name="Clifton S."/>
            <person name="Fulton B."/>
            <person name="Xu J."/>
            <person name="Minx P."/>
            <person name="Pepin K.H."/>
            <person name="Johnson M."/>
            <person name="Bhonagiri V."/>
            <person name="Nash W.E."/>
            <person name="Mardis E.R."/>
            <person name="Wilson R.K."/>
        </authorList>
    </citation>
    <scope>NUCLEOTIDE SEQUENCE [LARGE SCALE GENOMIC DNA]</scope>
    <source>
        <strain evidence="1 2">DSM 18228</strain>
    </source>
</reference>
<sequence>MTKETLLMQYQSECLSALKSVANIHKPFEKTFMDTMKLFMAIPERINFLRLGRYGCFSEQTYRNLFEHETFDWFAFNGSIINKHLTGKRKAIAIDPSYIPKSGKKTPWIGYFWSGCAGEYKRGLEIMGIGVIDIDNHECMTLGSIQTPDCKTLDNMGKNLVDWYNSYLISRKDKLQSISQTVVADAFFSKETFITPMCENDFHVISRFRNDVILYYPTLEQKTGKRGHPKWFDGRINFAKLDLTRCKEYEVNKGKLYGLRVYAKALKRYVSLAIWYPMDG</sequence>
<dbReference type="Proteomes" id="UP000014073">
    <property type="component" value="Unassembled WGS sequence"/>
</dbReference>
<protein>
    <submittedName>
        <fullName evidence="1">Uncharacterized protein</fullName>
    </submittedName>
</protein>
<gene>
    <name evidence="1" type="ORF">BACCOPRO_03888</name>
</gene>
<evidence type="ECO:0000313" key="2">
    <source>
        <dbReference type="Proteomes" id="UP000014073"/>
    </source>
</evidence>
<dbReference type="STRING" id="547042.BACCOPRO_03888"/>
<proteinExistence type="predicted"/>
<keyword evidence="2" id="KW-1185">Reference proteome</keyword>